<comment type="subcellular location">
    <subcellularLocation>
        <location evidence="1">Cytoplasm</location>
    </subcellularLocation>
</comment>
<reference evidence="19" key="1">
    <citation type="submission" date="2018-04" db="EMBL/GenBank/DDBJ databases">
        <title>Draft Genome Sequences of Chryseobacterium lactis NCTC11390T isolated from milk, Chryseobacterium oncorhynchi 701B-08T from rainbow trout, and Chryseobacterium viscerum 687B-08T from diseased fish.</title>
        <authorList>
            <person name="Jeong J.-J."/>
            <person name="Lee Y.J."/>
            <person name="Pathiraja D."/>
            <person name="Park B."/>
            <person name="Choi I.-G."/>
            <person name="Kim K.D."/>
        </authorList>
    </citation>
    <scope>NUCLEOTIDE SEQUENCE [LARGE SCALE GENOMIC DNA]</scope>
    <source>
        <strain evidence="19">701B-08</strain>
    </source>
</reference>
<evidence type="ECO:0000256" key="13">
    <source>
        <dbReference type="ARBA" id="ARBA00041620"/>
    </source>
</evidence>
<evidence type="ECO:0000256" key="4">
    <source>
        <dbReference type="ARBA" id="ARBA00013191"/>
    </source>
</evidence>
<evidence type="ECO:0000259" key="18">
    <source>
        <dbReference type="PROSITE" id="PS52004"/>
    </source>
</evidence>
<sequence>MENRVVITGMGIYSCIGTSLEEVRESLYQGKSGIILDQERKEFGFRSGLTGVVPKPNLKNLLNRRQRVSMGEESEYAYLATTDALKQANLDESFLDTHEVGILYGNDSVSQAVVESIDIAREKKDTTLMGSGAIFKSMNSTVTMNLSTIFKLKGINLTISAACASGSHSLGLAYMMIKNGFQDMIICGGAQETNKYSMASFDGLGVFSAREDEPTKASRPFDTERDGLIPSGGAASLIVESLESAQRRGVPILAEIIGYGFSSNGGHISTPNVDGPALAMDRALKQSGLKASDIDYINAHATSTPIGDANEAKAIYEIFGSEVPVSSTKSMTGHECWMAGASEVIYSILMMQNDFVAPNINLENPDNEAQKINLVSKTKNQKIDVFLSNSFGFGGTNSALIVKKFD</sequence>
<evidence type="ECO:0000256" key="2">
    <source>
        <dbReference type="ARBA" id="ARBA00008467"/>
    </source>
</evidence>
<dbReference type="GO" id="GO:0005829">
    <property type="term" value="C:cytosol"/>
    <property type="evidence" value="ECO:0007669"/>
    <property type="project" value="TreeGrafter"/>
</dbReference>
<comment type="caution">
    <text evidence="19">The sequence shown here is derived from an EMBL/GenBank/DDBJ whole genome shotgun (WGS) entry which is preliminary data.</text>
</comment>
<feature type="domain" description="Ketosynthase family 3 (KS3)" evidence="18">
    <location>
        <begin position="2"/>
        <end position="404"/>
    </location>
</feature>
<dbReference type="InterPro" id="IPR014031">
    <property type="entry name" value="Ketoacyl_synth_C"/>
</dbReference>
<evidence type="ECO:0000256" key="9">
    <source>
        <dbReference type="ARBA" id="ARBA00023098"/>
    </source>
</evidence>
<keyword evidence="5" id="KW-0963">Cytoplasm</keyword>
<dbReference type="PANTHER" id="PTHR11712">
    <property type="entry name" value="POLYKETIDE SYNTHASE-RELATED"/>
    <property type="match status" value="1"/>
</dbReference>
<keyword evidence="9" id="KW-0443">Lipid metabolism</keyword>
<dbReference type="Pfam" id="PF02801">
    <property type="entry name" value="Ketoacyl-synt_C"/>
    <property type="match status" value="1"/>
</dbReference>
<dbReference type="InterPro" id="IPR000794">
    <property type="entry name" value="Beta-ketoacyl_synthase"/>
</dbReference>
<dbReference type="PROSITE" id="PS51257">
    <property type="entry name" value="PROKAR_LIPOPROTEIN"/>
    <property type="match status" value="1"/>
</dbReference>
<dbReference type="GO" id="GO:0004315">
    <property type="term" value="F:3-oxoacyl-[acyl-carrier-protein] synthase activity"/>
    <property type="evidence" value="ECO:0007669"/>
    <property type="project" value="UniProtKB-EC"/>
</dbReference>
<comment type="subunit">
    <text evidence="3">Homodimer.</text>
</comment>
<name>A0A316WJ84_9FLAO</name>
<dbReference type="SUPFAM" id="SSF53901">
    <property type="entry name" value="Thiolase-like"/>
    <property type="match status" value="2"/>
</dbReference>
<evidence type="ECO:0000256" key="10">
    <source>
        <dbReference type="ARBA" id="ARBA00023160"/>
    </source>
</evidence>
<keyword evidence="10" id="KW-0275">Fatty acid biosynthesis</keyword>
<evidence type="ECO:0000256" key="3">
    <source>
        <dbReference type="ARBA" id="ARBA00011738"/>
    </source>
</evidence>
<gene>
    <name evidence="19" type="ORF">C1638_018725</name>
</gene>
<keyword evidence="11" id="KW-0012">Acyltransferase</keyword>
<evidence type="ECO:0000256" key="7">
    <source>
        <dbReference type="ARBA" id="ARBA00022679"/>
    </source>
</evidence>
<dbReference type="SMART" id="SM00825">
    <property type="entry name" value="PKS_KS"/>
    <property type="match status" value="1"/>
</dbReference>
<keyword evidence="6" id="KW-0444">Lipid biosynthesis</keyword>
<dbReference type="InterPro" id="IPR018201">
    <property type="entry name" value="Ketoacyl_synth_AS"/>
</dbReference>
<evidence type="ECO:0000256" key="5">
    <source>
        <dbReference type="ARBA" id="ARBA00022490"/>
    </source>
</evidence>
<organism evidence="19 20">
    <name type="scientific">Chryseobacterium oncorhynchi</name>
    <dbReference type="NCBI Taxonomy" id="741074"/>
    <lineage>
        <taxon>Bacteria</taxon>
        <taxon>Pseudomonadati</taxon>
        <taxon>Bacteroidota</taxon>
        <taxon>Flavobacteriia</taxon>
        <taxon>Flavobacteriales</taxon>
        <taxon>Weeksellaceae</taxon>
        <taxon>Chryseobacterium group</taxon>
        <taxon>Chryseobacterium</taxon>
    </lineage>
</organism>
<comment type="catalytic activity">
    <reaction evidence="16">
        <text>a fatty acyl-[ACP] + malonyl-[ACP] + H(+) = a 3-oxoacyl-[ACP] + holo-[ACP] + CO2</text>
        <dbReference type="Rhea" id="RHEA:22836"/>
        <dbReference type="Rhea" id="RHEA-COMP:9623"/>
        <dbReference type="Rhea" id="RHEA-COMP:9685"/>
        <dbReference type="Rhea" id="RHEA-COMP:9916"/>
        <dbReference type="Rhea" id="RHEA-COMP:14125"/>
        <dbReference type="ChEBI" id="CHEBI:15378"/>
        <dbReference type="ChEBI" id="CHEBI:16526"/>
        <dbReference type="ChEBI" id="CHEBI:64479"/>
        <dbReference type="ChEBI" id="CHEBI:78449"/>
        <dbReference type="ChEBI" id="CHEBI:78776"/>
        <dbReference type="ChEBI" id="CHEBI:138651"/>
        <dbReference type="EC" id="2.3.1.41"/>
    </reaction>
    <physiologicalReaction direction="left-to-right" evidence="16">
        <dbReference type="Rhea" id="RHEA:22837"/>
    </physiologicalReaction>
</comment>
<dbReference type="EMBL" id="PPEI02000006">
    <property type="protein sequence ID" value="PWN61444.1"/>
    <property type="molecule type" value="Genomic_DNA"/>
</dbReference>
<dbReference type="PROSITE" id="PS00098">
    <property type="entry name" value="THIOLASE_1"/>
    <property type="match status" value="1"/>
</dbReference>
<dbReference type="RefSeq" id="WP_109623475.1">
    <property type="nucleotide sequence ID" value="NZ_PPEI02000006.1"/>
</dbReference>
<dbReference type="InterPro" id="IPR016039">
    <property type="entry name" value="Thiolase-like"/>
</dbReference>
<dbReference type="Proteomes" id="UP000236182">
    <property type="component" value="Unassembled WGS sequence"/>
</dbReference>
<evidence type="ECO:0000256" key="6">
    <source>
        <dbReference type="ARBA" id="ARBA00022516"/>
    </source>
</evidence>
<dbReference type="InterPro" id="IPR014030">
    <property type="entry name" value="Ketoacyl_synth_N"/>
</dbReference>
<proteinExistence type="inferred from homology"/>
<comment type="catalytic activity">
    <reaction evidence="15">
        <text>(3Z)-decenoyl-[ACP] + malonyl-[ACP] + H(+) = 3-oxo-(5Z)-dodecenoyl-[ACP] + holo-[ACP] + CO2</text>
        <dbReference type="Rhea" id="RHEA:54940"/>
        <dbReference type="Rhea" id="RHEA-COMP:9623"/>
        <dbReference type="Rhea" id="RHEA-COMP:9685"/>
        <dbReference type="Rhea" id="RHEA-COMP:9927"/>
        <dbReference type="Rhea" id="RHEA-COMP:14042"/>
        <dbReference type="ChEBI" id="CHEBI:15378"/>
        <dbReference type="ChEBI" id="CHEBI:16526"/>
        <dbReference type="ChEBI" id="CHEBI:64479"/>
        <dbReference type="ChEBI" id="CHEBI:78449"/>
        <dbReference type="ChEBI" id="CHEBI:78798"/>
        <dbReference type="ChEBI" id="CHEBI:138410"/>
    </reaction>
    <physiologicalReaction direction="left-to-right" evidence="15">
        <dbReference type="Rhea" id="RHEA:54941"/>
    </physiologicalReaction>
</comment>
<dbReference type="CDD" id="cd00834">
    <property type="entry name" value="KAS_I_II"/>
    <property type="match status" value="1"/>
</dbReference>
<evidence type="ECO:0000313" key="20">
    <source>
        <dbReference type="Proteomes" id="UP000236182"/>
    </source>
</evidence>
<evidence type="ECO:0000256" key="15">
    <source>
        <dbReference type="ARBA" id="ARBA00048121"/>
    </source>
</evidence>
<dbReference type="GO" id="GO:0006633">
    <property type="term" value="P:fatty acid biosynthetic process"/>
    <property type="evidence" value="ECO:0007669"/>
    <property type="project" value="UniProtKB-KW"/>
</dbReference>
<protein>
    <recommendedName>
        <fullName evidence="12">3-oxoacyl-[acyl-carrier-protein] synthase 1</fullName>
        <ecNumber evidence="4">2.3.1.41</ecNumber>
    </recommendedName>
    <alternativeName>
        <fullName evidence="13">3-oxoacyl-[acyl-carrier-protein] synthase I</fullName>
    </alternativeName>
    <alternativeName>
        <fullName evidence="14">Beta-ketoacyl-ACP synthase I</fullName>
    </alternativeName>
</protein>
<dbReference type="InterPro" id="IPR020615">
    <property type="entry name" value="Thiolase_acyl_enz_int_AS"/>
</dbReference>
<evidence type="ECO:0000256" key="11">
    <source>
        <dbReference type="ARBA" id="ARBA00023315"/>
    </source>
</evidence>
<dbReference type="PROSITE" id="PS52004">
    <property type="entry name" value="KS3_2"/>
    <property type="match status" value="1"/>
</dbReference>
<keyword evidence="8" id="KW-0276">Fatty acid metabolism</keyword>
<accession>A0A316WJ84</accession>
<dbReference type="PROSITE" id="PS00606">
    <property type="entry name" value="KS3_1"/>
    <property type="match status" value="1"/>
</dbReference>
<evidence type="ECO:0000313" key="19">
    <source>
        <dbReference type="EMBL" id="PWN61444.1"/>
    </source>
</evidence>
<dbReference type="Gene3D" id="3.40.47.10">
    <property type="match status" value="1"/>
</dbReference>
<dbReference type="OrthoDB" id="9808669at2"/>
<dbReference type="Pfam" id="PF00109">
    <property type="entry name" value="ketoacyl-synt"/>
    <property type="match status" value="1"/>
</dbReference>
<evidence type="ECO:0000256" key="14">
    <source>
        <dbReference type="ARBA" id="ARBA00042143"/>
    </source>
</evidence>
<evidence type="ECO:0000256" key="8">
    <source>
        <dbReference type="ARBA" id="ARBA00022832"/>
    </source>
</evidence>
<keyword evidence="20" id="KW-1185">Reference proteome</keyword>
<dbReference type="InterPro" id="IPR020841">
    <property type="entry name" value="PKS_Beta-ketoAc_synthase_dom"/>
</dbReference>
<keyword evidence="7 17" id="KW-0808">Transferase</keyword>
<dbReference type="PANTHER" id="PTHR11712:SF306">
    <property type="entry name" value="3-OXOACYL-[ACYL-CARRIER-PROTEIN] SYNTHASE 1"/>
    <property type="match status" value="1"/>
</dbReference>
<evidence type="ECO:0000256" key="16">
    <source>
        <dbReference type="ARBA" id="ARBA00048506"/>
    </source>
</evidence>
<dbReference type="EC" id="2.3.1.41" evidence="4"/>
<evidence type="ECO:0000256" key="17">
    <source>
        <dbReference type="RuleBase" id="RU003694"/>
    </source>
</evidence>
<evidence type="ECO:0000256" key="1">
    <source>
        <dbReference type="ARBA" id="ARBA00004496"/>
    </source>
</evidence>
<dbReference type="AlphaFoldDB" id="A0A316WJ84"/>
<comment type="similarity">
    <text evidence="2 17">Belongs to the thiolase-like superfamily. Beta-ketoacyl-ACP synthases family.</text>
</comment>
<evidence type="ECO:0000256" key="12">
    <source>
        <dbReference type="ARBA" id="ARBA00039450"/>
    </source>
</evidence>